<reference evidence="2 3" key="1">
    <citation type="submission" date="2021-06" db="EMBL/GenBank/DDBJ databases">
        <authorList>
            <person name="Palmer J.M."/>
        </authorList>
    </citation>
    <scope>NUCLEOTIDE SEQUENCE [LARGE SCALE GENOMIC DNA]</scope>
    <source>
        <strain evidence="2 3">MEX-2019</strain>
        <tissue evidence="2">Muscle</tissue>
    </source>
</reference>
<organism evidence="2 3">
    <name type="scientific">Crenichthys baileyi</name>
    <name type="common">White River springfish</name>
    <dbReference type="NCBI Taxonomy" id="28760"/>
    <lineage>
        <taxon>Eukaryota</taxon>
        <taxon>Metazoa</taxon>
        <taxon>Chordata</taxon>
        <taxon>Craniata</taxon>
        <taxon>Vertebrata</taxon>
        <taxon>Euteleostomi</taxon>
        <taxon>Actinopterygii</taxon>
        <taxon>Neopterygii</taxon>
        <taxon>Teleostei</taxon>
        <taxon>Neoteleostei</taxon>
        <taxon>Acanthomorphata</taxon>
        <taxon>Ovalentaria</taxon>
        <taxon>Atherinomorphae</taxon>
        <taxon>Cyprinodontiformes</taxon>
        <taxon>Goodeidae</taxon>
        <taxon>Crenichthys</taxon>
    </lineage>
</organism>
<name>A0AAV9RQ17_9TELE</name>
<feature type="region of interest" description="Disordered" evidence="1">
    <location>
        <begin position="87"/>
        <end position="114"/>
    </location>
</feature>
<protein>
    <submittedName>
        <fullName evidence="2">Uncharacterized protein</fullName>
    </submittedName>
</protein>
<evidence type="ECO:0000313" key="3">
    <source>
        <dbReference type="Proteomes" id="UP001311232"/>
    </source>
</evidence>
<evidence type="ECO:0000313" key="2">
    <source>
        <dbReference type="EMBL" id="KAK5611138.1"/>
    </source>
</evidence>
<feature type="compositionally biased region" description="Basic and acidic residues" evidence="1">
    <location>
        <begin position="170"/>
        <end position="192"/>
    </location>
</feature>
<dbReference type="Proteomes" id="UP001311232">
    <property type="component" value="Unassembled WGS sequence"/>
</dbReference>
<comment type="caution">
    <text evidence="2">The sequence shown here is derived from an EMBL/GenBank/DDBJ whole genome shotgun (WGS) entry which is preliminary data.</text>
</comment>
<evidence type="ECO:0000256" key="1">
    <source>
        <dbReference type="SAM" id="MobiDB-lite"/>
    </source>
</evidence>
<sequence length="198" mass="21588">MDSPHPPAGLLTRLSRSSPCLMVGLHGSLCIPLDFKISAGPVLHSFISSSVDLFSPLISRPPSPASKPLPSRASRLPSYWCHGHPPDLHASFSSTTSEKNRSEVGTEGYGDQPVTPMQVQDVLHWSTHPDAAWRQAMGPENNPCPPELSKPSRPDPQPRHPGLKKPLTPNEEKPAGSDDRECGPAQNKRAEHPTQWQE</sequence>
<proteinExistence type="predicted"/>
<feature type="region of interest" description="Disordered" evidence="1">
    <location>
        <begin position="133"/>
        <end position="198"/>
    </location>
</feature>
<gene>
    <name evidence="2" type="ORF">CRENBAI_021444</name>
</gene>
<dbReference type="AlphaFoldDB" id="A0AAV9RQ17"/>
<keyword evidence="3" id="KW-1185">Reference proteome</keyword>
<dbReference type="EMBL" id="JAHHUM010001500">
    <property type="protein sequence ID" value="KAK5611138.1"/>
    <property type="molecule type" value="Genomic_DNA"/>
</dbReference>
<accession>A0AAV9RQ17</accession>